<name>A0A1C7MEV1_GRIFR</name>
<comment type="caution">
    <text evidence="1">The sequence shown here is derived from an EMBL/GenBank/DDBJ whole genome shotgun (WGS) entry which is preliminary data.</text>
</comment>
<dbReference type="EMBL" id="LUGG01000006">
    <property type="protein sequence ID" value="OBZ73524.1"/>
    <property type="molecule type" value="Genomic_DNA"/>
</dbReference>
<reference evidence="1 2" key="1">
    <citation type="submission" date="2016-03" db="EMBL/GenBank/DDBJ databases">
        <title>Whole genome sequencing of Grifola frondosa 9006-11.</title>
        <authorList>
            <person name="Min B."/>
            <person name="Park H."/>
            <person name="Kim J.-G."/>
            <person name="Cho H."/>
            <person name="Oh Y.-L."/>
            <person name="Kong W.-S."/>
            <person name="Choi I.-G."/>
        </authorList>
    </citation>
    <scope>NUCLEOTIDE SEQUENCE [LARGE SCALE GENOMIC DNA]</scope>
    <source>
        <strain evidence="1 2">9006-11</strain>
    </source>
</reference>
<keyword evidence="2" id="KW-1185">Reference proteome</keyword>
<evidence type="ECO:0000313" key="1">
    <source>
        <dbReference type="EMBL" id="OBZ73524.1"/>
    </source>
</evidence>
<dbReference type="AlphaFoldDB" id="A0A1C7MEV1"/>
<evidence type="ECO:0000313" key="2">
    <source>
        <dbReference type="Proteomes" id="UP000092993"/>
    </source>
</evidence>
<dbReference type="Proteomes" id="UP000092993">
    <property type="component" value="Unassembled WGS sequence"/>
</dbReference>
<protein>
    <submittedName>
        <fullName evidence="1">Uncharacterized protein</fullName>
    </submittedName>
</protein>
<sequence length="66" mass="7307">MRLGLYNGSGISFWFNPFLNLYIHMPPTKRSRSTGKIVAVETIDGVGVVTIQVGNTDTPQFNCLSF</sequence>
<accession>A0A1C7MEV1</accession>
<gene>
    <name evidence="1" type="ORF">A0H81_05904</name>
</gene>
<organism evidence="1 2">
    <name type="scientific">Grifola frondosa</name>
    <name type="common">Maitake</name>
    <name type="synonym">Polyporus frondosus</name>
    <dbReference type="NCBI Taxonomy" id="5627"/>
    <lineage>
        <taxon>Eukaryota</taxon>
        <taxon>Fungi</taxon>
        <taxon>Dikarya</taxon>
        <taxon>Basidiomycota</taxon>
        <taxon>Agaricomycotina</taxon>
        <taxon>Agaricomycetes</taxon>
        <taxon>Polyporales</taxon>
        <taxon>Grifolaceae</taxon>
        <taxon>Grifola</taxon>
    </lineage>
</organism>
<proteinExistence type="predicted"/>